<dbReference type="GO" id="GO:0003824">
    <property type="term" value="F:catalytic activity"/>
    <property type="evidence" value="ECO:0007669"/>
    <property type="project" value="UniProtKB-ARBA"/>
</dbReference>
<evidence type="ECO:0000313" key="5">
    <source>
        <dbReference type="EMBL" id="SFW68565.1"/>
    </source>
</evidence>
<protein>
    <submittedName>
        <fullName evidence="5">Haloacid dehalogenase superfamily, subfamily IA, variant 3 with third motif having DD or ED</fullName>
    </submittedName>
</protein>
<sequence length="229" mass="24505">MPTRALVFDFDGTLADTESAVLRSWRELFREHGVELPMEAWYAVIGTQHTTPAMFALLAEHVPDVDPEALRPRTRARVFELLETLGPREGVRSYLDAAKDLGLALAVASSSSGAWVRPHLDRLGLAGYFDAVLTGDRHRAKPDPDLYLAALDALGTRAEETIAFEDTPHGVTAAKAAGLTCVAVPNAITERLDFGQADVVLPSFTAKPLEALLTRRAAPPAGPGTAAGL</sequence>
<comment type="cofactor">
    <cofactor evidence="1">
        <name>Mg(2+)</name>
        <dbReference type="ChEBI" id="CHEBI:18420"/>
    </cofactor>
</comment>
<dbReference type="AlphaFoldDB" id="A0A1K1R954"/>
<gene>
    <name evidence="5" type="ORF">SAMN04489730_2885</name>
</gene>
<dbReference type="InterPro" id="IPR023198">
    <property type="entry name" value="PGP-like_dom2"/>
</dbReference>
<dbReference type="SUPFAM" id="SSF56784">
    <property type="entry name" value="HAD-like"/>
    <property type="match status" value="1"/>
</dbReference>
<dbReference type="Pfam" id="PF13419">
    <property type="entry name" value="HAD_2"/>
    <property type="match status" value="1"/>
</dbReference>
<dbReference type="PANTHER" id="PTHR46193">
    <property type="entry name" value="6-PHOSPHOGLUCONATE PHOSPHATASE"/>
    <property type="match status" value="1"/>
</dbReference>
<proteinExistence type="inferred from homology"/>
<dbReference type="RefSeq" id="WP_072476763.1">
    <property type="nucleotide sequence ID" value="NZ_FPJG01000006.1"/>
</dbReference>
<comment type="similarity">
    <text evidence="2">Belongs to the HAD-like hydrolase superfamily. CbbY/CbbZ/Gph/YieH family.</text>
</comment>
<organism evidence="5 6">
    <name type="scientific">Amycolatopsis australiensis</name>
    <dbReference type="NCBI Taxonomy" id="546364"/>
    <lineage>
        <taxon>Bacteria</taxon>
        <taxon>Bacillati</taxon>
        <taxon>Actinomycetota</taxon>
        <taxon>Actinomycetes</taxon>
        <taxon>Pseudonocardiales</taxon>
        <taxon>Pseudonocardiaceae</taxon>
        <taxon>Amycolatopsis</taxon>
    </lineage>
</organism>
<dbReference type="SFLD" id="SFLDS00003">
    <property type="entry name" value="Haloacid_Dehalogenase"/>
    <property type="match status" value="1"/>
</dbReference>
<dbReference type="Gene3D" id="3.40.50.1000">
    <property type="entry name" value="HAD superfamily/HAD-like"/>
    <property type="match status" value="1"/>
</dbReference>
<reference evidence="6" key="1">
    <citation type="submission" date="2016-11" db="EMBL/GenBank/DDBJ databases">
        <authorList>
            <person name="Varghese N."/>
            <person name="Submissions S."/>
        </authorList>
    </citation>
    <scope>NUCLEOTIDE SEQUENCE [LARGE SCALE GENOMIC DNA]</scope>
    <source>
        <strain evidence="6">DSM 44671</strain>
    </source>
</reference>
<keyword evidence="3" id="KW-0479">Metal-binding</keyword>
<accession>A0A1K1R954</accession>
<evidence type="ECO:0000256" key="4">
    <source>
        <dbReference type="ARBA" id="ARBA00022842"/>
    </source>
</evidence>
<dbReference type="EMBL" id="FPJG01000006">
    <property type="protein sequence ID" value="SFW68565.1"/>
    <property type="molecule type" value="Genomic_DNA"/>
</dbReference>
<dbReference type="OrthoDB" id="9797743at2"/>
<dbReference type="SFLD" id="SFLDG01129">
    <property type="entry name" value="C1.5:_HAD__Beta-PGM__Phosphata"/>
    <property type="match status" value="1"/>
</dbReference>
<dbReference type="NCBIfam" id="TIGR01509">
    <property type="entry name" value="HAD-SF-IA-v3"/>
    <property type="match status" value="1"/>
</dbReference>
<evidence type="ECO:0000256" key="3">
    <source>
        <dbReference type="ARBA" id="ARBA00022723"/>
    </source>
</evidence>
<dbReference type="Gene3D" id="1.10.150.240">
    <property type="entry name" value="Putative phosphatase, domain 2"/>
    <property type="match status" value="1"/>
</dbReference>
<evidence type="ECO:0000256" key="1">
    <source>
        <dbReference type="ARBA" id="ARBA00001946"/>
    </source>
</evidence>
<keyword evidence="4" id="KW-0460">Magnesium</keyword>
<dbReference type="InterPro" id="IPR041492">
    <property type="entry name" value="HAD_2"/>
</dbReference>
<dbReference type="PANTHER" id="PTHR46193:SF21">
    <property type="entry name" value="SLL1138 PROTEIN"/>
    <property type="match status" value="1"/>
</dbReference>
<dbReference type="STRING" id="546364.SAMN04489730_2885"/>
<dbReference type="InterPro" id="IPR051600">
    <property type="entry name" value="Beta-PGM-like"/>
</dbReference>
<dbReference type="InterPro" id="IPR023214">
    <property type="entry name" value="HAD_sf"/>
</dbReference>
<dbReference type="Proteomes" id="UP000182740">
    <property type="component" value="Unassembled WGS sequence"/>
</dbReference>
<keyword evidence="6" id="KW-1185">Reference proteome</keyword>
<dbReference type="PRINTS" id="PR00413">
    <property type="entry name" value="HADHALOGNASE"/>
</dbReference>
<dbReference type="InterPro" id="IPR036412">
    <property type="entry name" value="HAD-like_sf"/>
</dbReference>
<name>A0A1K1R954_9PSEU</name>
<dbReference type="InterPro" id="IPR006439">
    <property type="entry name" value="HAD-SF_hydro_IA"/>
</dbReference>
<dbReference type="GO" id="GO:0046872">
    <property type="term" value="F:metal ion binding"/>
    <property type="evidence" value="ECO:0007669"/>
    <property type="project" value="UniProtKB-KW"/>
</dbReference>
<evidence type="ECO:0000256" key="2">
    <source>
        <dbReference type="ARBA" id="ARBA00006171"/>
    </source>
</evidence>
<evidence type="ECO:0000313" key="6">
    <source>
        <dbReference type="Proteomes" id="UP000182740"/>
    </source>
</evidence>
<dbReference type="CDD" id="cd16423">
    <property type="entry name" value="HAD_BPGM-like"/>
    <property type="match status" value="1"/>
</dbReference>
<dbReference type="SFLD" id="SFLDG01135">
    <property type="entry name" value="C1.5.6:_HAD__Beta-PGM__Phospha"/>
    <property type="match status" value="1"/>
</dbReference>